<protein>
    <submittedName>
        <fullName evidence="1">Uncharacterized protein</fullName>
    </submittedName>
</protein>
<keyword evidence="2" id="KW-1185">Reference proteome</keyword>
<dbReference type="Proteomes" id="UP001164539">
    <property type="component" value="Chromosome 1"/>
</dbReference>
<evidence type="ECO:0000313" key="2">
    <source>
        <dbReference type="Proteomes" id="UP001164539"/>
    </source>
</evidence>
<dbReference type="EMBL" id="CM051394">
    <property type="protein sequence ID" value="KAJ4727785.1"/>
    <property type="molecule type" value="Genomic_DNA"/>
</dbReference>
<organism evidence="1 2">
    <name type="scientific">Melia azedarach</name>
    <name type="common">Chinaberry tree</name>
    <dbReference type="NCBI Taxonomy" id="155640"/>
    <lineage>
        <taxon>Eukaryota</taxon>
        <taxon>Viridiplantae</taxon>
        <taxon>Streptophyta</taxon>
        <taxon>Embryophyta</taxon>
        <taxon>Tracheophyta</taxon>
        <taxon>Spermatophyta</taxon>
        <taxon>Magnoliopsida</taxon>
        <taxon>eudicotyledons</taxon>
        <taxon>Gunneridae</taxon>
        <taxon>Pentapetalae</taxon>
        <taxon>rosids</taxon>
        <taxon>malvids</taxon>
        <taxon>Sapindales</taxon>
        <taxon>Meliaceae</taxon>
        <taxon>Melia</taxon>
    </lineage>
</organism>
<proteinExistence type="predicted"/>
<name>A0ACC1YYU9_MELAZ</name>
<accession>A0ACC1YYU9</accession>
<comment type="caution">
    <text evidence="1">The sequence shown here is derived from an EMBL/GenBank/DDBJ whole genome shotgun (WGS) entry which is preliminary data.</text>
</comment>
<gene>
    <name evidence="1" type="ORF">OWV82_000828</name>
</gene>
<sequence length="85" mass="9652">MVLVHYTTPHRTTKHISATTTTTTTTIGVPKQKASSKILADDLDTKGVPIMWDPTSRYDTYEVEGSKLCLRSKLAISLFFFFFFF</sequence>
<reference evidence="1 2" key="1">
    <citation type="journal article" date="2023" name="Science">
        <title>Complex scaffold remodeling in plant triterpene biosynthesis.</title>
        <authorList>
            <person name="De La Pena R."/>
            <person name="Hodgson H."/>
            <person name="Liu J.C."/>
            <person name="Stephenson M.J."/>
            <person name="Martin A.C."/>
            <person name="Owen C."/>
            <person name="Harkess A."/>
            <person name="Leebens-Mack J."/>
            <person name="Jimenez L.E."/>
            <person name="Osbourn A."/>
            <person name="Sattely E.S."/>
        </authorList>
    </citation>
    <scope>NUCLEOTIDE SEQUENCE [LARGE SCALE GENOMIC DNA]</scope>
    <source>
        <strain evidence="2">cv. JPN11</strain>
        <tissue evidence="1">Leaf</tissue>
    </source>
</reference>
<evidence type="ECO:0000313" key="1">
    <source>
        <dbReference type="EMBL" id="KAJ4727785.1"/>
    </source>
</evidence>